<protein>
    <submittedName>
        <fullName evidence="2">Uncharacterized protein</fullName>
    </submittedName>
</protein>
<proteinExistence type="predicted"/>
<accession>A0A915L0I2</accession>
<dbReference type="Proteomes" id="UP000887565">
    <property type="component" value="Unplaced"/>
</dbReference>
<evidence type="ECO:0000313" key="1">
    <source>
        <dbReference type="Proteomes" id="UP000887565"/>
    </source>
</evidence>
<reference evidence="2" key="1">
    <citation type="submission" date="2022-11" db="UniProtKB">
        <authorList>
            <consortium name="WormBaseParasite"/>
        </authorList>
    </citation>
    <scope>IDENTIFICATION</scope>
</reference>
<dbReference type="WBParaSite" id="nRc.2.0.1.t43960-RA">
    <property type="protein sequence ID" value="nRc.2.0.1.t43960-RA"/>
    <property type="gene ID" value="nRc.2.0.1.g43960"/>
</dbReference>
<sequence length="85" mass="9483">MNLFQHEPECSKSSQLLTKCCFVIAPVSNEIISDCTKLYTATTKVDPTAATQSAWKMELDEESAKFSTQPIRLSQELAKLSLLNE</sequence>
<dbReference type="AlphaFoldDB" id="A0A915L0I2"/>
<evidence type="ECO:0000313" key="2">
    <source>
        <dbReference type="WBParaSite" id="nRc.2.0.1.t43960-RA"/>
    </source>
</evidence>
<keyword evidence="1" id="KW-1185">Reference proteome</keyword>
<name>A0A915L0I2_ROMCU</name>
<organism evidence="1 2">
    <name type="scientific">Romanomermis culicivorax</name>
    <name type="common">Nematode worm</name>
    <dbReference type="NCBI Taxonomy" id="13658"/>
    <lineage>
        <taxon>Eukaryota</taxon>
        <taxon>Metazoa</taxon>
        <taxon>Ecdysozoa</taxon>
        <taxon>Nematoda</taxon>
        <taxon>Enoplea</taxon>
        <taxon>Dorylaimia</taxon>
        <taxon>Mermithida</taxon>
        <taxon>Mermithoidea</taxon>
        <taxon>Mermithidae</taxon>
        <taxon>Romanomermis</taxon>
    </lineage>
</organism>